<dbReference type="RefSeq" id="WP_196771713.1">
    <property type="nucleotide sequence ID" value="NZ_CP013778.1"/>
</dbReference>
<gene>
    <name evidence="1" type="ORF">Psal009_00785</name>
</gene>
<dbReference type="EMBL" id="CP038908">
    <property type="protein sequence ID" value="QGO04906.1"/>
    <property type="molecule type" value="Genomic_DNA"/>
</dbReference>
<keyword evidence="2" id="KW-1185">Reference proteome</keyword>
<organism evidence="1 2">
    <name type="scientific">Piscirickettsia salmonis</name>
    <dbReference type="NCBI Taxonomy" id="1238"/>
    <lineage>
        <taxon>Bacteria</taxon>
        <taxon>Pseudomonadati</taxon>
        <taxon>Pseudomonadota</taxon>
        <taxon>Gammaproteobacteria</taxon>
        <taxon>Thiotrichales</taxon>
        <taxon>Piscirickettsiaceae</taxon>
        <taxon>Piscirickettsia</taxon>
    </lineage>
</organism>
<protein>
    <submittedName>
        <fullName evidence="1">Uncharacterized protein</fullName>
    </submittedName>
</protein>
<dbReference type="AlphaFoldDB" id="A0A9Q6LIR6"/>
<dbReference type="Proteomes" id="UP000422232">
    <property type="component" value="Chromosome"/>
</dbReference>
<proteinExistence type="predicted"/>
<evidence type="ECO:0000313" key="1">
    <source>
        <dbReference type="EMBL" id="QGO04906.1"/>
    </source>
</evidence>
<sequence>MELDLKNIDKMSPQQEKLFWKKFERELGFDSGEAALSHLSAGRPIYYGDDRYSDAVIKEYPDGTKQLVRFDDNDNEIIIEEL</sequence>
<reference evidence="1 2" key="1">
    <citation type="submission" date="2019-04" db="EMBL/GenBank/DDBJ databases">
        <title>Complete genome sequencing of Piscirickettsia salmonis strain Psal-009.</title>
        <authorList>
            <person name="Schober I."/>
            <person name="Bunk B."/>
            <person name="Sproer C."/>
            <person name="Carril G.P."/>
            <person name="Riedel T."/>
            <person name="Flores-Herrera P.A."/>
            <person name="Nourdin-Galindo G."/>
            <person name="Marshall S.H."/>
            <person name="Overmann J."/>
        </authorList>
    </citation>
    <scope>NUCLEOTIDE SEQUENCE [LARGE SCALE GENOMIC DNA]</scope>
    <source>
        <strain evidence="1 2">Psal-009</strain>
    </source>
</reference>
<dbReference type="GeneID" id="66742054"/>
<name>A0A9Q6LIR6_PISSA</name>
<evidence type="ECO:0000313" key="2">
    <source>
        <dbReference type="Proteomes" id="UP000422232"/>
    </source>
</evidence>
<accession>A0A9Q6LIR6</accession>